<evidence type="ECO:0000313" key="1">
    <source>
        <dbReference type="EMBL" id="TDL25812.1"/>
    </source>
</evidence>
<reference evidence="1 2" key="1">
    <citation type="submission" date="2018-06" db="EMBL/GenBank/DDBJ databases">
        <title>A transcriptomic atlas of mushroom development highlights an independent origin of complex multicellularity.</title>
        <authorList>
            <consortium name="DOE Joint Genome Institute"/>
            <person name="Krizsan K."/>
            <person name="Almasi E."/>
            <person name="Merenyi Z."/>
            <person name="Sahu N."/>
            <person name="Viragh M."/>
            <person name="Koszo T."/>
            <person name="Mondo S."/>
            <person name="Kiss B."/>
            <person name="Balint B."/>
            <person name="Kues U."/>
            <person name="Barry K."/>
            <person name="Hegedus J.C."/>
            <person name="Henrissat B."/>
            <person name="Johnson J."/>
            <person name="Lipzen A."/>
            <person name="Ohm R."/>
            <person name="Nagy I."/>
            <person name="Pangilinan J."/>
            <person name="Yan J."/>
            <person name="Xiong Y."/>
            <person name="Grigoriev I.V."/>
            <person name="Hibbett D.S."/>
            <person name="Nagy L.G."/>
        </authorList>
    </citation>
    <scope>NUCLEOTIDE SEQUENCE [LARGE SCALE GENOMIC DNA]</scope>
    <source>
        <strain evidence="1 2">SZMC22713</strain>
    </source>
</reference>
<gene>
    <name evidence="1" type="ORF">BD410DRAFT_608841</name>
</gene>
<protein>
    <submittedName>
        <fullName evidence="1">Uncharacterized protein</fullName>
    </submittedName>
</protein>
<name>A0A4Y7QFE6_9AGAM</name>
<dbReference type="VEuPathDB" id="FungiDB:BD410DRAFT_608841"/>
<dbReference type="EMBL" id="ML170163">
    <property type="protein sequence ID" value="TDL25812.1"/>
    <property type="molecule type" value="Genomic_DNA"/>
</dbReference>
<organism evidence="1 2">
    <name type="scientific">Rickenella mellea</name>
    <dbReference type="NCBI Taxonomy" id="50990"/>
    <lineage>
        <taxon>Eukaryota</taxon>
        <taxon>Fungi</taxon>
        <taxon>Dikarya</taxon>
        <taxon>Basidiomycota</taxon>
        <taxon>Agaricomycotina</taxon>
        <taxon>Agaricomycetes</taxon>
        <taxon>Hymenochaetales</taxon>
        <taxon>Rickenellaceae</taxon>
        <taxon>Rickenella</taxon>
    </lineage>
</organism>
<sequence>MQRSCAHNFFRILHSGIFERWIDPATTIWTYVVSSCYLTDNLPVSNVHFHGTSHQNFILLPSSLNQIPDRSRCCTLEVIWHSSVTPRRCWTCCTRIQLSCHLATSFFPRCCAMTARRLNSATTCFQRTQILHLSMPKV</sequence>
<dbReference type="Proteomes" id="UP000294933">
    <property type="component" value="Unassembled WGS sequence"/>
</dbReference>
<dbReference type="AlphaFoldDB" id="A0A4Y7QFE6"/>
<proteinExistence type="predicted"/>
<evidence type="ECO:0000313" key="2">
    <source>
        <dbReference type="Proteomes" id="UP000294933"/>
    </source>
</evidence>
<accession>A0A4Y7QFE6</accession>
<keyword evidence="2" id="KW-1185">Reference proteome</keyword>